<dbReference type="Proteomes" id="UP001152300">
    <property type="component" value="Unassembled WGS sequence"/>
</dbReference>
<feature type="domain" description="FAD/NAD(P)-binding" evidence="4">
    <location>
        <begin position="6"/>
        <end position="131"/>
    </location>
</feature>
<name>A0A9X0AVK7_9HELO</name>
<dbReference type="PRINTS" id="PR00469">
    <property type="entry name" value="PNDRDTASEII"/>
</dbReference>
<dbReference type="SUPFAM" id="SSF51905">
    <property type="entry name" value="FAD/NAD(P)-binding domain"/>
    <property type="match status" value="1"/>
</dbReference>
<dbReference type="AlphaFoldDB" id="A0A9X0AVK7"/>
<comment type="similarity">
    <text evidence="1">Belongs to the class-II pyridine nucleotide-disulfide oxidoreductase family.</text>
</comment>
<keyword evidence="6" id="KW-1185">Reference proteome</keyword>
<dbReference type="OrthoDB" id="10260355at2759"/>
<sequence>MSAISDVLVIGGGPAGLSTALTLARQLHTVTVFDSKTYRNDAAKYQHMVLAWDHTEPSLYRAAARENILAQYDTVRFHDTTIETVKKTDSGYFQAVNSDGTVWIGRKLVLASGVQDIFPDIAGFEQCWGTGIFHCLFCKGYEERGSSSSGILAVDALASVPHAMHVGRHALQLSSSLTFYTNGSTELAKKLETALTSTPRMSVDSREIKKLVKRHSAAEVNIYFVDGGEKTEAFLGAVPKLKQRAPFAMQLGLEVNPSGDVVAKPPFQQTTVKGVFVAGDCGSAMKFAANALSTGSAVGSGVSAQILADKFGHNPIF</sequence>
<organism evidence="5 6">
    <name type="scientific">Sclerotinia nivalis</name>
    <dbReference type="NCBI Taxonomy" id="352851"/>
    <lineage>
        <taxon>Eukaryota</taxon>
        <taxon>Fungi</taxon>
        <taxon>Dikarya</taxon>
        <taxon>Ascomycota</taxon>
        <taxon>Pezizomycotina</taxon>
        <taxon>Leotiomycetes</taxon>
        <taxon>Helotiales</taxon>
        <taxon>Sclerotiniaceae</taxon>
        <taxon>Sclerotinia</taxon>
    </lineage>
</organism>
<protein>
    <recommendedName>
        <fullName evidence="4">FAD/NAD(P)-binding domain-containing protein</fullName>
    </recommendedName>
</protein>
<evidence type="ECO:0000313" key="5">
    <source>
        <dbReference type="EMBL" id="KAJ8069777.1"/>
    </source>
</evidence>
<dbReference type="GO" id="GO:0016491">
    <property type="term" value="F:oxidoreductase activity"/>
    <property type="evidence" value="ECO:0007669"/>
    <property type="project" value="UniProtKB-KW"/>
</dbReference>
<keyword evidence="2" id="KW-0285">Flavoprotein</keyword>
<dbReference type="InterPro" id="IPR023753">
    <property type="entry name" value="FAD/NAD-binding_dom"/>
</dbReference>
<dbReference type="InterPro" id="IPR050097">
    <property type="entry name" value="Ferredoxin-NADP_redctase_2"/>
</dbReference>
<accession>A0A9X0AVK7</accession>
<evidence type="ECO:0000256" key="2">
    <source>
        <dbReference type="ARBA" id="ARBA00022630"/>
    </source>
</evidence>
<evidence type="ECO:0000259" key="4">
    <source>
        <dbReference type="Pfam" id="PF07992"/>
    </source>
</evidence>
<dbReference type="PRINTS" id="PR00368">
    <property type="entry name" value="FADPNR"/>
</dbReference>
<keyword evidence="3" id="KW-0560">Oxidoreductase</keyword>
<dbReference type="GO" id="GO:0097237">
    <property type="term" value="P:cellular response to toxic substance"/>
    <property type="evidence" value="ECO:0007669"/>
    <property type="project" value="UniProtKB-ARBA"/>
</dbReference>
<dbReference type="PANTHER" id="PTHR48105">
    <property type="entry name" value="THIOREDOXIN REDUCTASE 1-RELATED-RELATED"/>
    <property type="match status" value="1"/>
</dbReference>
<dbReference type="InterPro" id="IPR036188">
    <property type="entry name" value="FAD/NAD-bd_sf"/>
</dbReference>
<dbReference type="Pfam" id="PF07992">
    <property type="entry name" value="Pyr_redox_2"/>
    <property type="match status" value="1"/>
</dbReference>
<comment type="caution">
    <text evidence="5">The sequence shown here is derived from an EMBL/GenBank/DDBJ whole genome shotgun (WGS) entry which is preliminary data.</text>
</comment>
<dbReference type="Gene3D" id="3.50.50.60">
    <property type="entry name" value="FAD/NAD(P)-binding domain"/>
    <property type="match status" value="2"/>
</dbReference>
<evidence type="ECO:0000313" key="6">
    <source>
        <dbReference type="Proteomes" id="UP001152300"/>
    </source>
</evidence>
<proteinExistence type="inferred from homology"/>
<evidence type="ECO:0000256" key="1">
    <source>
        <dbReference type="ARBA" id="ARBA00009333"/>
    </source>
</evidence>
<dbReference type="EMBL" id="JAPEIS010000001">
    <property type="protein sequence ID" value="KAJ8069777.1"/>
    <property type="molecule type" value="Genomic_DNA"/>
</dbReference>
<evidence type="ECO:0000256" key="3">
    <source>
        <dbReference type="ARBA" id="ARBA00023002"/>
    </source>
</evidence>
<reference evidence="5" key="1">
    <citation type="submission" date="2022-11" db="EMBL/GenBank/DDBJ databases">
        <title>Genome Resource of Sclerotinia nivalis Strain SnTB1, a Plant Pathogen Isolated from American Ginseng.</title>
        <authorList>
            <person name="Fan S."/>
        </authorList>
    </citation>
    <scope>NUCLEOTIDE SEQUENCE</scope>
    <source>
        <strain evidence="5">SnTB1</strain>
    </source>
</reference>
<gene>
    <name evidence="5" type="ORF">OCU04_000193</name>
</gene>